<feature type="transmembrane region" description="Helical" evidence="7">
    <location>
        <begin position="45"/>
        <end position="64"/>
    </location>
</feature>
<evidence type="ECO:0000256" key="7">
    <source>
        <dbReference type="SAM" id="Phobius"/>
    </source>
</evidence>
<dbReference type="InterPro" id="IPR050205">
    <property type="entry name" value="CDPK_Ser/Thr_kinases"/>
</dbReference>
<evidence type="ECO:0000256" key="5">
    <source>
        <dbReference type="ARBA" id="ARBA00022840"/>
    </source>
</evidence>
<evidence type="ECO:0000256" key="3">
    <source>
        <dbReference type="ARBA" id="ARBA00022741"/>
    </source>
</evidence>
<keyword evidence="3 6" id="KW-0547">Nucleotide-binding</keyword>
<organism evidence="9 10">
    <name type="scientific">Mycena indigotica</name>
    <dbReference type="NCBI Taxonomy" id="2126181"/>
    <lineage>
        <taxon>Eukaryota</taxon>
        <taxon>Fungi</taxon>
        <taxon>Dikarya</taxon>
        <taxon>Basidiomycota</taxon>
        <taxon>Agaricomycotina</taxon>
        <taxon>Agaricomycetes</taxon>
        <taxon>Agaricomycetidae</taxon>
        <taxon>Agaricales</taxon>
        <taxon>Marasmiineae</taxon>
        <taxon>Mycenaceae</taxon>
        <taxon>Mycena</taxon>
    </lineage>
</organism>
<comment type="caution">
    <text evidence="9">The sequence shown here is derived from an EMBL/GenBank/DDBJ whole genome shotgun (WGS) entry which is preliminary data.</text>
</comment>
<dbReference type="CDD" id="cd14014">
    <property type="entry name" value="STKc_PknB_like"/>
    <property type="match status" value="1"/>
</dbReference>
<feature type="binding site" evidence="6">
    <location>
        <position position="287"/>
    </location>
    <ligand>
        <name>ATP</name>
        <dbReference type="ChEBI" id="CHEBI:30616"/>
    </ligand>
</feature>
<evidence type="ECO:0000256" key="6">
    <source>
        <dbReference type="PROSITE-ProRule" id="PRU10141"/>
    </source>
</evidence>
<dbReference type="RefSeq" id="XP_037219213.1">
    <property type="nucleotide sequence ID" value="XM_037363569.1"/>
</dbReference>
<evidence type="ECO:0000256" key="2">
    <source>
        <dbReference type="ARBA" id="ARBA00022679"/>
    </source>
</evidence>
<dbReference type="PROSITE" id="PS00108">
    <property type="entry name" value="PROTEIN_KINASE_ST"/>
    <property type="match status" value="1"/>
</dbReference>
<keyword evidence="7" id="KW-0472">Membrane</keyword>
<dbReference type="GO" id="GO:0005524">
    <property type="term" value="F:ATP binding"/>
    <property type="evidence" value="ECO:0007669"/>
    <property type="project" value="UniProtKB-UniRule"/>
</dbReference>
<dbReference type="SUPFAM" id="SSF56112">
    <property type="entry name" value="Protein kinase-like (PK-like)"/>
    <property type="match status" value="1"/>
</dbReference>
<dbReference type="InterPro" id="IPR008271">
    <property type="entry name" value="Ser/Thr_kinase_AS"/>
</dbReference>
<keyword evidence="7" id="KW-1133">Transmembrane helix</keyword>
<evidence type="ECO:0000256" key="1">
    <source>
        <dbReference type="ARBA" id="ARBA00022527"/>
    </source>
</evidence>
<sequence>MLSAFIVSIQMFATIVVQTFCQQWLTILEVVGDIKVVVAEALEFTAATEPLCGLCMVVILLGCFQFTHSPVYALVLTVVLVLVVCAFMDWADKPTAETSTHLTRHDALQVAGLVFADWTVFTNAINEFKVAILNGFFLPLGHWLYLVYCHFRNNPQKLSYTIKIIAKMVADVFLAMEGPRQMDEVVEGGIQWLSSCYRPILTALYRVQPLSRSPFKCLVWRMMHRGHEEYLDHPEALNKHIWRATRWAIPSIDPNMLWFHPRPLGQGGFGCVVKAYCPFTGEYFAVKMIPRRAKSREVRRMVRKEVICMQTVQGLPGFATVHGVFKDNRNFYIVMDFGDLTLNDLPLEEYTFEERIGFTRQLATAVQTMHEKGIVHRDIKPDNILISNDRLMVVDFGLAQNFVHPIDMRRGRSFWPARNRGISVVAGSPQYMSPDVAAGKPYSYGADLYPMGIVIRWLLSGAHPEVDKLALVSDLDGTQLPDEVDHFLLKIFAFAEGTRRFRNWDEINAHGLWTAKKEQ</sequence>
<evidence type="ECO:0000256" key="4">
    <source>
        <dbReference type="ARBA" id="ARBA00022777"/>
    </source>
</evidence>
<dbReference type="InterPro" id="IPR011009">
    <property type="entry name" value="Kinase-like_dom_sf"/>
</dbReference>
<dbReference type="Proteomes" id="UP000636479">
    <property type="component" value="Unassembled WGS sequence"/>
</dbReference>
<dbReference type="PANTHER" id="PTHR24349">
    <property type="entry name" value="SERINE/THREONINE-PROTEIN KINASE"/>
    <property type="match status" value="1"/>
</dbReference>
<dbReference type="OrthoDB" id="4062651at2759"/>
<protein>
    <submittedName>
        <fullName evidence="9">Putative Calcium-dependent protein kinase</fullName>
    </submittedName>
</protein>
<keyword evidence="7" id="KW-0812">Transmembrane</keyword>
<keyword evidence="2" id="KW-0808">Transferase</keyword>
<evidence type="ECO:0000313" key="10">
    <source>
        <dbReference type="Proteomes" id="UP000636479"/>
    </source>
</evidence>
<dbReference type="InterPro" id="IPR017441">
    <property type="entry name" value="Protein_kinase_ATP_BS"/>
</dbReference>
<dbReference type="GO" id="GO:0004674">
    <property type="term" value="F:protein serine/threonine kinase activity"/>
    <property type="evidence" value="ECO:0007669"/>
    <property type="project" value="UniProtKB-KW"/>
</dbReference>
<dbReference type="PROSITE" id="PS00107">
    <property type="entry name" value="PROTEIN_KINASE_ATP"/>
    <property type="match status" value="1"/>
</dbReference>
<evidence type="ECO:0000259" key="8">
    <source>
        <dbReference type="PROSITE" id="PS50011"/>
    </source>
</evidence>
<reference evidence="9" key="1">
    <citation type="submission" date="2020-05" db="EMBL/GenBank/DDBJ databases">
        <title>Mycena genomes resolve the evolution of fungal bioluminescence.</title>
        <authorList>
            <person name="Tsai I.J."/>
        </authorList>
    </citation>
    <scope>NUCLEOTIDE SEQUENCE</scope>
    <source>
        <strain evidence="9">171206Taipei</strain>
    </source>
</reference>
<proteinExistence type="predicted"/>
<dbReference type="Gene3D" id="3.30.200.20">
    <property type="entry name" value="Phosphorylase Kinase, domain 1"/>
    <property type="match status" value="1"/>
</dbReference>
<accession>A0A8H6SKC6</accession>
<dbReference type="EMBL" id="JACAZF010000006">
    <property type="protein sequence ID" value="KAF7301213.1"/>
    <property type="molecule type" value="Genomic_DNA"/>
</dbReference>
<dbReference type="AlphaFoldDB" id="A0A8H6SKC6"/>
<dbReference type="PROSITE" id="PS50011">
    <property type="entry name" value="PROTEIN_KINASE_DOM"/>
    <property type="match status" value="1"/>
</dbReference>
<evidence type="ECO:0000313" key="9">
    <source>
        <dbReference type="EMBL" id="KAF7301213.1"/>
    </source>
</evidence>
<name>A0A8H6SKC6_9AGAR</name>
<feature type="domain" description="Protein kinase" evidence="8">
    <location>
        <begin position="258"/>
        <end position="513"/>
    </location>
</feature>
<keyword evidence="5 6" id="KW-0067">ATP-binding</keyword>
<keyword evidence="1" id="KW-0723">Serine/threonine-protein kinase</keyword>
<keyword evidence="10" id="KW-1185">Reference proteome</keyword>
<dbReference type="InterPro" id="IPR000719">
    <property type="entry name" value="Prot_kinase_dom"/>
</dbReference>
<feature type="transmembrane region" description="Helical" evidence="7">
    <location>
        <begin position="71"/>
        <end position="91"/>
    </location>
</feature>
<dbReference type="Pfam" id="PF00069">
    <property type="entry name" value="Pkinase"/>
    <property type="match status" value="1"/>
</dbReference>
<dbReference type="Gene3D" id="1.10.510.10">
    <property type="entry name" value="Transferase(Phosphotransferase) domain 1"/>
    <property type="match status" value="1"/>
</dbReference>
<gene>
    <name evidence="9" type="ORF">MIND_00686100</name>
</gene>
<keyword evidence="4 9" id="KW-0418">Kinase</keyword>
<dbReference type="SMART" id="SM00220">
    <property type="entry name" value="S_TKc"/>
    <property type="match status" value="1"/>
</dbReference>
<dbReference type="GeneID" id="59346085"/>